<dbReference type="Proteomes" id="UP000183208">
    <property type="component" value="Unassembled WGS sequence"/>
</dbReference>
<name>A0A1M7DUE6_9BRAD</name>
<protein>
    <submittedName>
        <fullName evidence="1">Uncharacterized protein</fullName>
    </submittedName>
</protein>
<evidence type="ECO:0000313" key="2">
    <source>
        <dbReference type="Proteomes" id="UP000183208"/>
    </source>
</evidence>
<proteinExistence type="predicted"/>
<reference evidence="1 2" key="1">
    <citation type="submission" date="2016-10" db="EMBL/GenBank/DDBJ databases">
        <authorList>
            <person name="de Groot N.N."/>
        </authorList>
    </citation>
    <scope>NUCLEOTIDE SEQUENCE [LARGE SCALE GENOMIC DNA]</scope>
    <source>
        <strain evidence="1 2">GAS522</strain>
    </source>
</reference>
<gene>
    <name evidence="1" type="ORF">SAMN05444171_5473</name>
</gene>
<organism evidence="1 2">
    <name type="scientific">Bradyrhizobium lablabi</name>
    <dbReference type="NCBI Taxonomy" id="722472"/>
    <lineage>
        <taxon>Bacteria</taxon>
        <taxon>Pseudomonadati</taxon>
        <taxon>Pseudomonadota</taxon>
        <taxon>Alphaproteobacteria</taxon>
        <taxon>Hyphomicrobiales</taxon>
        <taxon>Nitrobacteraceae</taxon>
        <taxon>Bradyrhizobium</taxon>
    </lineage>
</organism>
<evidence type="ECO:0000313" key="1">
    <source>
        <dbReference type="EMBL" id="SED87147.1"/>
    </source>
</evidence>
<dbReference type="AlphaFoldDB" id="A0A1M7DUE6"/>
<dbReference type="EMBL" id="FNTI01000001">
    <property type="protein sequence ID" value="SED87147.1"/>
    <property type="molecule type" value="Genomic_DNA"/>
</dbReference>
<sequence length="68" mass="8219">MDLRQLQILRAGSFKNLMLMKARQREARAQLCFLKHIHERRDVGFPFSHDLDQLRTSERLAPRISEWR</sequence>
<accession>A0A1M7DUE6</accession>